<protein>
    <recommendedName>
        <fullName evidence="1">CHK kinase-like domain-containing protein</fullName>
    </recommendedName>
</protein>
<dbReference type="InterPro" id="IPR011009">
    <property type="entry name" value="Kinase-like_dom_sf"/>
</dbReference>
<dbReference type="Proteomes" id="UP000837857">
    <property type="component" value="Chromosome 11"/>
</dbReference>
<feature type="non-terminal residue" evidence="2">
    <location>
        <position position="407"/>
    </location>
</feature>
<evidence type="ECO:0000259" key="1">
    <source>
        <dbReference type="SMART" id="SM00587"/>
    </source>
</evidence>
<feature type="domain" description="CHK kinase-like" evidence="1">
    <location>
        <begin position="141"/>
        <end position="328"/>
    </location>
</feature>
<organism evidence="2 3">
    <name type="scientific">Iphiclides podalirius</name>
    <name type="common">scarce swallowtail</name>
    <dbReference type="NCBI Taxonomy" id="110791"/>
    <lineage>
        <taxon>Eukaryota</taxon>
        <taxon>Metazoa</taxon>
        <taxon>Ecdysozoa</taxon>
        <taxon>Arthropoda</taxon>
        <taxon>Hexapoda</taxon>
        <taxon>Insecta</taxon>
        <taxon>Pterygota</taxon>
        <taxon>Neoptera</taxon>
        <taxon>Endopterygota</taxon>
        <taxon>Lepidoptera</taxon>
        <taxon>Glossata</taxon>
        <taxon>Ditrysia</taxon>
        <taxon>Papilionoidea</taxon>
        <taxon>Papilionidae</taxon>
        <taxon>Papilioninae</taxon>
        <taxon>Iphiclides</taxon>
    </lineage>
</organism>
<proteinExistence type="predicted"/>
<dbReference type="Gene3D" id="3.90.1200.10">
    <property type="match status" value="1"/>
</dbReference>
<dbReference type="PANTHER" id="PTHR11012">
    <property type="entry name" value="PROTEIN KINASE-LIKE DOMAIN-CONTAINING"/>
    <property type="match status" value="1"/>
</dbReference>
<dbReference type="InterPro" id="IPR004119">
    <property type="entry name" value="EcKL"/>
</dbReference>
<keyword evidence="3" id="KW-1185">Reference proteome</keyword>
<evidence type="ECO:0000313" key="3">
    <source>
        <dbReference type="Proteomes" id="UP000837857"/>
    </source>
</evidence>
<dbReference type="InterPro" id="IPR015897">
    <property type="entry name" value="CHK_kinase-like"/>
</dbReference>
<dbReference type="SUPFAM" id="SSF56112">
    <property type="entry name" value="Protein kinase-like (PK-like)"/>
    <property type="match status" value="1"/>
</dbReference>
<accession>A0ABN8HTX1</accession>
<dbReference type="EMBL" id="OW152823">
    <property type="protein sequence ID" value="CAH2039244.1"/>
    <property type="molecule type" value="Genomic_DNA"/>
</dbReference>
<dbReference type="SMART" id="SM00587">
    <property type="entry name" value="CHK"/>
    <property type="match status" value="1"/>
</dbReference>
<evidence type="ECO:0000313" key="2">
    <source>
        <dbReference type="EMBL" id="CAH2039244.1"/>
    </source>
</evidence>
<name>A0ABN8HTX1_9NEOP</name>
<dbReference type="Pfam" id="PF02958">
    <property type="entry name" value="EcKL"/>
    <property type="match status" value="1"/>
</dbReference>
<reference evidence="2" key="1">
    <citation type="submission" date="2022-03" db="EMBL/GenBank/DDBJ databases">
        <authorList>
            <person name="Martin H S."/>
        </authorList>
    </citation>
    <scope>NUCLEOTIDE SEQUENCE</scope>
</reference>
<sequence>MKVGDTCEVLNLTELVLLDRDKLPDGLKSTLENIAEKEGYATYDITNRTISVGGSYMAVLYVADIKGKVNNKEEETSLFIKHAITQDNVKIMNVSEIYWKELFVYGELSKIFEELENEAVIPPDKRYKLVKFYKESNTDAIILQNLAKEGYSTVYRMGVMPLKFAELSVQQLARFHALSFVIEQKRPEYFKRKIKSLKTSQIFNDDFNKYCENTFKLSVSGLDERRKRMLEGKFPEYLELYKQYIASDEGKIKCLCHGDYRMNNILMKTTNGIINEVIPVDFQLLYYGLPMIDLIYLIYSSTDKEFRDKHLKALKDLYFDTMENYLQYFAIDINSVYPRKQMEADYDDCLKYGLQIMLLMMPYTFSVENYEPDLNKSDLFDITLNLDRTYYDRLNGVIDDMIEYGKL</sequence>
<dbReference type="PANTHER" id="PTHR11012:SF8">
    <property type="entry name" value="JUVENILE HORMONE-INDUCIBLE PROTEIN 26"/>
    <property type="match status" value="1"/>
</dbReference>
<gene>
    <name evidence="2" type="ORF">IPOD504_LOCUS1574</name>
</gene>